<feature type="transmembrane region" description="Helical" evidence="1">
    <location>
        <begin position="39"/>
        <end position="61"/>
    </location>
</feature>
<dbReference type="RefSeq" id="WP_183477556.1">
    <property type="nucleotide sequence ID" value="NZ_JACIFO010000005.1"/>
</dbReference>
<sequence>MDEFMLPCLTKSFLGFDCPGCGGQRSLWLLVQGNFSEAFFMYPPIYPLVILGGLVVINKFLPLKKYSFFVSVLAAISVASIIINYIYKLTY</sequence>
<keyword evidence="1" id="KW-0472">Membrane</keyword>
<proteinExistence type="predicted"/>
<dbReference type="AlphaFoldDB" id="A0A840EQ67"/>
<accession>A0A840EQ67</accession>
<keyword evidence="1" id="KW-1133">Transmembrane helix</keyword>
<dbReference type="Pfam" id="PF10825">
    <property type="entry name" value="DUF2752"/>
    <property type="match status" value="1"/>
</dbReference>
<evidence type="ECO:0008006" key="4">
    <source>
        <dbReference type="Google" id="ProtNLM"/>
    </source>
</evidence>
<gene>
    <name evidence="2" type="ORF">GGR32_001497</name>
</gene>
<dbReference type="Proteomes" id="UP000553034">
    <property type="component" value="Unassembled WGS sequence"/>
</dbReference>
<evidence type="ECO:0000313" key="2">
    <source>
        <dbReference type="EMBL" id="MBB4119201.1"/>
    </source>
</evidence>
<comment type="caution">
    <text evidence="2">The sequence shown here is derived from an EMBL/GenBank/DDBJ whole genome shotgun (WGS) entry which is preliminary data.</text>
</comment>
<keyword evidence="3" id="KW-1185">Reference proteome</keyword>
<organism evidence="2 3">
    <name type="scientific">Mesonia hippocampi</name>
    <dbReference type="NCBI Taxonomy" id="1628250"/>
    <lineage>
        <taxon>Bacteria</taxon>
        <taxon>Pseudomonadati</taxon>
        <taxon>Bacteroidota</taxon>
        <taxon>Flavobacteriia</taxon>
        <taxon>Flavobacteriales</taxon>
        <taxon>Flavobacteriaceae</taxon>
        <taxon>Mesonia</taxon>
    </lineage>
</organism>
<feature type="transmembrane region" description="Helical" evidence="1">
    <location>
        <begin position="68"/>
        <end position="87"/>
    </location>
</feature>
<dbReference type="InterPro" id="IPR021215">
    <property type="entry name" value="DUF2752"/>
</dbReference>
<keyword evidence="1" id="KW-0812">Transmembrane</keyword>
<protein>
    <recommendedName>
        <fullName evidence="4">DUF2752 domain-containing protein</fullName>
    </recommendedName>
</protein>
<reference evidence="2 3" key="1">
    <citation type="submission" date="2020-08" db="EMBL/GenBank/DDBJ databases">
        <title>Genomic Encyclopedia of Type Strains, Phase IV (KMG-IV): sequencing the most valuable type-strain genomes for metagenomic binning, comparative biology and taxonomic classification.</title>
        <authorList>
            <person name="Goeker M."/>
        </authorList>
    </citation>
    <scope>NUCLEOTIDE SEQUENCE [LARGE SCALE GENOMIC DNA]</scope>
    <source>
        <strain evidence="2 3">DSM 29568</strain>
    </source>
</reference>
<name>A0A840EQ67_9FLAO</name>
<evidence type="ECO:0000256" key="1">
    <source>
        <dbReference type="SAM" id="Phobius"/>
    </source>
</evidence>
<evidence type="ECO:0000313" key="3">
    <source>
        <dbReference type="Proteomes" id="UP000553034"/>
    </source>
</evidence>
<dbReference type="EMBL" id="JACIFO010000005">
    <property type="protein sequence ID" value="MBB4119201.1"/>
    <property type="molecule type" value="Genomic_DNA"/>
</dbReference>